<reference evidence="6 7" key="1">
    <citation type="submission" date="2015-10" db="EMBL/GenBank/DDBJ databases">
        <title>A novel member of the family Ruminococcaceae isolated from human faeces.</title>
        <authorList>
            <person name="Shkoporov A.N."/>
            <person name="Chaplin A.V."/>
            <person name="Motuzova O.V."/>
            <person name="Kafarskaia L.I."/>
            <person name="Efimov B.A."/>
        </authorList>
    </citation>
    <scope>NUCLEOTIDE SEQUENCE [LARGE SCALE GENOMIC DNA]</scope>
    <source>
        <strain evidence="6 7">668</strain>
    </source>
</reference>
<keyword evidence="2" id="KW-0479">Metal-binding</keyword>
<evidence type="ECO:0000256" key="2">
    <source>
        <dbReference type="ARBA" id="ARBA00022723"/>
    </source>
</evidence>
<name>A0A0W7TRD1_9FIRM</name>
<dbReference type="SUPFAM" id="SSF51905">
    <property type="entry name" value="FAD/NAD(P)-binding domain"/>
    <property type="match status" value="1"/>
</dbReference>
<keyword evidence="4" id="KW-0408">Iron</keyword>
<keyword evidence="1" id="KW-0004">4Fe-4S</keyword>
<dbReference type="Proteomes" id="UP000053433">
    <property type="component" value="Unassembled WGS sequence"/>
</dbReference>
<dbReference type="GO" id="GO:0051539">
    <property type="term" value="F:4 iron, 4 sulfur cluster binding"/>
    <property type="evidence" value="ECO:0007669"/>
    <property type="project" value="UniProtKB-KW"/>
</dbReference>
<evidence type="ECO:0000256" key="3">
    <source>
        <dbReference type="ARBA" id="ARBA00023002"/>
    </source>
</evidence>
<evidence type="ECO:0000313" key="7">
    <source>
        <dbReference type="Proteomes" id="UP000053433"/>
    </source>
</evidence>
<comment type="caution">
    <text evidence="6">The sequence shown here is derived from an EMBL/GenBank/DDBJ whole genome shotgun (WGS) entry which is preliminary data.</text>
</comment>
<dbReference type="PANTHER" id="PTHR43498:SF1">
    <property type="entry name" value="COB--COM HETERODISULFIDE REDUCTASE IRON-SULFUR SUBUNIT A"/>
    <property type="match status" value="1"/>
</dbReference>
<evidence type="ECO:0000256" key="4">
    <source>
        <dbReference type="ARBA" id="ARBA00023004"/>
    </source>
</evidence>
<dbReference type="RefSeq" id="WP_058723208.1">
    <property type="nucleotide sequence ID" value="NZ_JANGBT010000009.1"/>
</dbReference>
<dbReference type="AlphaFoldDB" id="A0A0W7TRD1"/>
<evidence type="ECO:0000256" key="5">
    <source>
        <dbReference type="ARBA" id="ARBA00023014"/>
    </source>
</evidence>
<dbReference type="Gene3D" id="3.50.50.60">
    <property type="entry name" value="FAD/NAD(P)-binding domain"/>
    <property type="match status" value="1"/>
</dbReference>
<evidence type="ECO:0000256" key="1">
    <source>
        <dbReference type="ARBA" id="ARBA00022485"/>
    </source>
</evidence>
<dbReference type="Pfam" id="PF12831">
    <property type="entry name" value="FAD_oxidored"/>
    <property type="match status" value="1"/>
</dbReference>
<dbReference type="PANTHER" id="PTHR43498">
    <property type="entry name" value="FERREDOXIN:COB-COM HETERODISULFIDE REDUCTASE SUBUNIT A"/>
    <property type="match status" value="1"/>
</dbReference>
<dbReference type="EMBL" id="LMUA01000010">
    <property type="protein sequence ID" value="KUE76400.1"/>
    <property type="molecule type" value="Genomic_DNA"/>
</dbReference>
<dbReference type="GO" id="GO:0016491">
    <property type="term" value="F:oxidoreductase activity"/>
    <property type="evidence" value="ECO:0007669"/>
    <property type="project" value="UniProtKB-KW"/>
</dbReference>
<sequence length="379" mass="38710">MKTLKNLRYDVVCAGGGASGVFAAVAATRTGARVLLLERTGFLGGAAALGMPLRGVAPQHTPLLDEFLCILTDLGGTAGPLDGPEIPVNGETVKLAFHRLCRESGVDVLLYSEAYEVRLCGGAVRGLTAVGKDTLLEVEAPVAIDATGAGDLARSAGALEQDPPLEACAALTLTGLEAAELWHRKKSGAEPGFAKARPGARYEGPLTEGGPVCTVYACVEPNRFLVQLPLACKVDPSDPASRTRAAVQAHTKALELLRSLCARSELSAVRLSSVSPQLQLCGAPVVRCAGKSVCGPEQAAAVTAGRDGRPLYFGVSHLNVPQPAGLLVCGALAAEHGELGSALATGEAAGACAALAVRQGGVPGMVTAEQVRRTTGLLL</sequence>
<dbReference type="GO" id="GO:0046872">
    <property type="term" value="F:metal ion binding"/>
    <property type="evidence" value="ECO:0007669"/>
    <property type="project" value="UniProtKB-KW"/>
</dbReference>
<keyword evidence="5" id="KW-0411">Iron-sulfur</keyword>
<accession>A0A0W7TRD1</accession>
<dbReference type="InterPro" id="IPR039650">
    <property type="entry name" value="HdrA-like"/>
</dbReference>
<organism evidence="6 7">
    <name type="scientific">Ruthenibacterium lactatiformans</name>
    <dbReference type="NCBI Taxonomy" id="1550024"/>
    <lineage>
        <taxon>Bacteria</taxon>
        <taxon>Bacillati</taxon>
        <taxon>Bacillota</taxon>
        <taxon>Clostridia</taxon>
        <taxon>Eubacteriales</taxon>
        <taxon>Oscillospiraceae</taxon>
        <taxon>Ruthenibacterium</taxon>
    </lineage>
</organism>
<protein>
    <recommendedName>
        <fullName evidence="8">FAD-dependent oxidoreductase</fullName>
    </recommendedName>
</protein>
<proteinExistence type="predicted"/>
<keyword evidence="3" id="KW-0560">Oxidoreductase</keyword>
<dbReference type="InterPro" id="IPR036188">
    <property type="entry name" value="FAD/NAD-bd_sf"/>
</dbReference>
<gene>
    <name evidence="6" type="ORF">ASJ35_09285</name>
</gene>
<evidence type="ECO:0008006" key="8">
    <source>
        <dbReference type="Google" id="ProtNLM"/>
    </source>
</evidence>
<evidence type="ECO:0000313" key="6">
    <source>
        <dbReference type="EMBL" id="KUE76400.1"/>
    </source>
</evidence>